<gene>
    <name evidence="2" type="ORF">FGO68_gene16897</name>
</gene>
<name>A0A8J8T7S4_HALGN</name>
<reference evidence="2" key="1">
    <citation type="submission" date="2019-06" db="EMBL/GenBank/DDBJ databases">
        <authorList>
            <person name="Zheng W."/>
        </authorList>
    </citation>
    <scope>NUCLEOTIDE SEQUENCE</scope>
    <source>
        <strain evidence="2">QDHG01</strain>
    </source>
</reference>
<protein>
    <submittedName>
        <fullName evidence="2">Uncharacterized protein</fullName>
    </submittedName>
</protein>
<dbReference type="AlphaFoldDB" id="A0A8J8T7S4"/>
<evidence type="ECO:0000313" key="2">
    <source>
        <dbReference type="EMBL" id="TNV85637.1"/>
    </source>
</evidence>
<organism evidence="2 3">
    <name type="scientific">Halteria grandinella</name>
    <dbReference type="NCBI Taxonomy" id="5974"/>
    <lineage>
        <taxon>Eukaryota</taxon>
        <taxon>Sar</taxon>
        <taxon>Alveolata</taxon>
        <taxon>Ciliophora</taxon>
        <taxon>Intramacronucleata</taxon>
        <taxon>Spirotrichea</taxon>
        <taxon>Stichotrichia</taxon>
        <taxon>Sporadotrichida</taxon>
        <taxon>Halteriidae</taxon>
        <taxon>Halteria</taxon>
    </lineage>
</organism>
<keyword evidence="3" id="KW-1185">Reference proteome</keyword>
<evidence type="ECO:0000256" key="1">
    <source>
        <dbReference type="SAM" id="MobiDB-lite"/>
    </source>
</evidence>
<comment type="caution">
    <text evidence="2">The sequence shown here is derived from an EMBL/GenBank/DDBJ whole genome shotgun (WGS) entry which is preliminary data.</text>
</comment>
<dbReference type="EMBL" id="RRYP01001669">
    <property type="protein sequence ID" value="TNV85637.1"/>
    <property type="molecule type" value="Genomic_DNA"/>
</dbReference>
<accession>A0A8J8T7S4</accession>
<evidence type="ECO:0000313" key="3">
    <source>
        <dbReference type="Proteomes" id="UP000785679"/>
    </source>
</evidence>
<sequence length="66" mass="7515">MVEPGEPRVDENGVPEVRTQDILKEGYLLKQSRYIKDWRNETTFDSSSHQHNLIIGDGSSSLRPTS</sequence>
<dbReference type="Proteomes" id="UP000785679">
    <property type="component" value="Unassembled WGS sequence"/>
</dbReference>
<dbReference type="OrthoDB" id="185175at2759"/>
<proteinExistence type="predicted"/>
<feature type="region of interest" description="Disordered" evidence="1">
    <location>
        <begin position="46"/>
        <end position="66"/>
    </location>
</feature>